<evidence type="ECO:0000256" key="4">
    <source>
        <dbReference type="SAM" id="MobiDB-lite"/>
    </source>
</evidence>
<dbReference type="SUPFAM" id="SSF50729">
    <property type="entry name" value="PH domain-like"/>
    <property type="match status" value="1"/>
</dbReference>
<reference evidence="7 8" key="2">
    <citation type="submission" date="2025-04" db="UniProtKB">
        <authorList>
            <consortium name="RefSeq"/>
        </authorList>
    </citation>
    <scope>IDENTIFICATION</scope>
    <source>
        <tissue evidence="7 8">Blood</tissue>
    </source>
</reference>
<dbReference type="PANTHER" id="PTHR12287">
    <property type="entry name" value="EPIDERMAL GROWTH FACTOR RECEPTOR KINASE SUBSTRATE EPS8-RELATED PROTEIN"/>
    <property type="match status" value="1"/>
</dbReference>
<dbReference type="SUPFAM" id="SSF47769">
    <property type="entry name" value="SAM/Pointed domain"/>
    <property type="match status" value="1"/>
</dbReference>
<dbReference type="GO" id="GO:0003779">
    <property type="term" value="F:actin binding"/>
    <property type="evidence" value="ECO:0007669"/>
    <property type="project" value="TreeGrafter"/>
</dbReference>
<evidence type="ECO:0000256" key="3">
    <source>
        <dbReference type="PROSITE-ProRule" id="PRU00192"/>
    </source>
</evidence>
<evidence type="ECO:0000313" key="7">
    <source>
        <dbReference type="RefSeq" id="XP_017323875.1"/>
    </source>
</evidence>
<dbReference type="Proteomes" id="UP000221080">
    <property type="component" value="Chromosome 5"/>
</dbReference>
<dbReference type="FunFam" id="2.30.29.30:FF:000293">
    <property type="entry name" value="EPS8 like 3"/>
    <property type="match status" value="1"/>
</dbReference>
<organism evidence="6 7">
    <name type="scientific">Ictalurus punctatus</name>
    <name type="common">Channel catfish</name>
    <name type="synonym">Silurus punctatus</name>
    <dbReference type="NCBI Taxonomy" id="7998"/>
    <lineage>
        <taxon>Eukaryota</taxon>
        <taxon>Metazoa</taxon>
        <taxon>Chordata</taxon>
        <taxon>Craniata</taxon>
        <taxon>Vertebrata</taxon>
        <taxon>Euteleostomi</taxon>
        <taxon>Actinopterygii</taxon>
        <taxon>Neopterygii</taxon>
        <taxon>Teleostei</taxon>
        <taxon>Ostariophysi</taxon>
        <taxon>Siluriformes</taxon>
        <taxon>Ictaluridae</taxon>
        <taxon>Ictalurus</taxon>
    </lineage>
</organism>
<feature type="domain" description="SH3" evidence="5">
    <location>
        <begin position="490"/>
        <end position="549"/>
    </location>
</feature>
<evidence type="ECO:0000259" key="5">
    <source>
        <dbReference type="PROSITE" id="PS50002"/>
    </source>
</evidence>
<feature type="compositionally biased region" description="Polar residues" evidence="4">
    <location>
        <begin position="228"/>
        <end position="237"/>
    </location>
</feature>
<protein>
    <submittedName>
        <fullName evidence="7 8">Epidermal growth factor receptor kinase substrate 8-like protein 3b isoform X1</fullName>
    </submittedName>
</protein>
<keyword evidence="2 3" id="KW-0728">SH3 domain</keyword>
<dbReference type="CDD" id="cd01210">
    <property type="entry name" value="PTB_EPS8"/>
    <property type="match status" value="1"/>
</dbReference>
<sequence>MFMNNNGPTSPTRGFSSEAFSQRSDMSRPSAKSIYMQRKEYLETINRQADAFQYRVEHLFTCEINGRDLSSIDDCMAKLKNLDSRGKVWGQDMILQVQNGHLQLCDVETKELLDSLPLGNITQTKAVLDSCVYDSLLIVTAQDNSRRAPNIFLFQCEETGAEEVKANLDREIQNRDAPGMREGPGFPPSEPPFDIRSNLENIISQGYSAGFRRPGPPPVRSTPPTSEYPPSQSSTFQDYDDHQPPMFPPREESFFSPDVHERQSHINQQPSPPMLDTDRSVEIFNHVVADIEIFMGKVGAALAQVDGKKKKKKKGKSTIIYGENFPSIDEYVACLQKIKYGFNLLGKLNGHLSKPDAPDLIHSLFSTLDFLVRQYPFEVAPSVVSPLLTEQTLQLLSQVVTPEEGQLWNSLQDAWNIPRPGWPNADQIPPYVPQFYDGWQPPAPAPPQSGPMNHPLSRSNSQRFPAENDIQQRPGQDNRLFGAPPERSGEPPLHMRVIYDFTARNRQELSVMKGDVVQVVHKSRQWWVVRNNLDEEGHVPPNVLEPMNREEPARVNRPPNLDMKSSPEEVRTWLQYKGFSSSTIRNLGMMNGALLLGMRRDDIRAVCPEEGGRVFFQLQAVKSSMALASEAEYNHYNGR</sequence>
<dbReference type="GO" id="GO:0035023">
    <property type="term" value="P:regulation of Rho protein signal transduction"/>
    <property type="evidence" value="ECO:0007669"/>
    <property type="project" value="TreeGrafter"/>
</dbReference>
<dbReference type="SMART" id="SM00326">
    <property type="entry name" value="SH3"/>
    <property type="match status" value="1"/>
</dbReference>
<dbReference type="Gene3D" id="2.30.29.30">
    <property type="entry name" value="Pleckstrin-homology domain (PH domain)/Phosphotyrosine-binding domain (PTB)"/>
    <property type="match status" value="1"/>
</dbReference>
<dbReference type="GeneTree" id="ENSGT00940000158169"/>
<feature type="compositionally biased region" description="Polar residues" evidence="4">
    <location>
        <begin position="456"/>
        <end position="475"/>
    </location>
</feature>
<dbReference type="GO" id="GO:0032587">
    <property type="term" value="C:ruffle membrane"/>
    <property type="evidence" value="ECO:0007669"/>
    <property type="project" value="TreeGrafter"/>
</dbReference>
<dbReference type="Pfam" id="PF08416">
    <property type="entry name" value="PTB"/>
    <property type="match status" value="1"/>
</dbReference>
<dbReference type="GO" id="GO:0031982">
    <property type="term" value="C:vesicle"/>
    <property type="evidence" value="ECO:0007669"/>
    <property type="project" value="TreeGrafter"/>
</dbReference>
<dbReference type="PANTHER" id="PTHR12287:SF22">
    <property type="entry name" value="EPIDERMAL GROWTH FACTOR RECEPTOR KINASE SUBSTRATE 8-LIKE PROTEIN 3"/>
    <property type="match status" value="1"/>
</dbReference>
<dbReference type="InterPro" id="IPR036028">
    <property type="entry name" value="SH3-like_dom_sf"/>
</dbReference>
<dbReference type="STRING" id="7998.ENSIPUP00000005707"/>
<comment type="similarity">
    <text evidence="1">Belongs to the EPS8 family.</text>
</comment>
<gene>
    <name evidence="7 8" type="primary">eps8l3b</name>
</gene>
<feature type="compositionally biased region" description="Polar residues" evidence="4">
    <location>
        <begin position="1"/>
        <end position="24"/>
    </location>
</feature>
<dbReference type="InterPro" id="IPR001452">
    <property type="entry name" value="SH3_domain"/>
</dbReference>
<dbReference type="InterPro" id="IPR013761">
    <property type="entry name" value="SAM/pointed_sf"/>
</dbReference>
<feature type="region of interest" description="Disordered" evidence="4">
    <location>
        <begin position="1"/>
        <end position="30"/>
    </location>
</feature>
<dbReference type="InterPro" id="IPR011993">
    <property type="entry name" value="PH-like_dom_sf"/>
</dbReference>
<dbReference type="OrthoDB" id="4680325at2759"/>
<dbReference type="InterPro" id="IPR013625">
    <property type="entry name" value="PTB"/>
</dbReference>
<dbReference type="Gene3D" id="2.30.30.40">
    <property type="entry name" value="SH3 Domains"/>
    <property type="match status" value="1"/>
</dbReference>
<name>A0A2D0R267_ICTPU</name>
<proteinExistence type="inferred from homology"/>
<evidence type="ECO:0000256" key="1">
    <source>
        <dbReference type="ARBA" id="ARBA00006197"/>
    </source>
</evidence>
<dbReference type="RefSeq" id="XP_017323875.1">
    <property type="nucleotide sequence ID" value="XM_017468386.3"/>
</dbReference>
<evidence type="ECO:0000256" key="2">
    <source>
        <dbReference type="ARBA" id="ARBA00022443"/>
    </source>
</evidence>
<dbReference type="InterPro" id="IPR039801">
    <property type="entry name" value="EPS8-like"/>
</dbReference>
<accession>A0A2D0R267</accession>
<dbReference type="GO" id="GO:0007266">
    <property type="term" value="P:Rho protein signal transduction"/>
    <property type="evidence" value="ECO:0007669"/>
    <property type="project" value="TreeGrafter"/>
</dbReference>
<dbReference type="Pfam" id="PF22975">
    <property type="entry name" value="EPS8_2nd"/>
    <property type="match status" value="1"/>
</dbReference>
<dbReference type="InterPro" id="IPR041418">
    <property type="entry name" value="SAM_3"/>
</dbReference>
<dbReference type="KEGG" id="ipu:108265744"/>
<dbReference type="Gene3D" id="1.10.150.50">
    <property type="entry name" value="Transcription Factor, Ets-1"/>
    <property type="match status" value="1"/>
</dbReference>
<dbReference type="GeneID" id="108265744"/>
<evidence type="ECO:0000313" key="8">
    <source>
        <dbReference type="RefSeq" id="XP_017323877.1"/>
    </source>
</evidence>
<dbReference type="OMA" id="HARNPRE"/>
<feature type="compositionally biased region" description="Polar residues" evidence="4">
    <location>
        <begin position="198"/>
        <end position="207"/>
    </location>
</feature>
<evidence type="ECO:0000313" key="6">
    <source>
        <dbReference type="Proteomes" id="UP000221080"/>
    </source>
</evidence>
<dbReference type="AlphaFoldDB" id="A0A2D0R267"/>
<feature type="region of interest" description="Disordered" evidence="4">
    <location>
        <begin position="435"/>
        <end position="492"/>
    </location>
</feature>
<feature type="region of interest" description="Disordered" evidence="4">
    <location>
        <begin position="175"/>
        <end position="276"/>
    </location>
</feature>
<dbReference type="InterPro" id="IPR055093">
    <property type="entry name" value="EPS8_2nd"/>
</dbReference>
<dbReference type="Pfam" id="PF00018">
    <property type="entry name" value="SH3_1"/>
    <property type="match status" value="1"/>
</dbReference>
<keyword evidence="6" id="KW-1185">Reference proteome</keyword>
<dbReference type="RefSeq" id="XP_017323877.1">
    <property type="nucleotide sequence ID" value="XM_017468388.3"/>
</dbReference>
<dbReference type="SUPFAM" id="SSF50044">
    <property type="entry name" value="SH3-domain"/>
    <property type="match status" value="1"/>
</dbReference>
<dbReference type="GO" id="GO:1900029">
    <property type="term" value="P:positive regulation of ruffle assembly"/>
    <property type="evidence" value="ECO:0007669"/>
    <property type="project" value="TreeGrafter"/>
</dbReference>
<dbReference type="Pfam" id="PF18016">
    <property type="entry name" value="SAM_3"/>
    <property type="match status" value="1"/>
</dbReference>
<feature type="compositionally biased region" description="Basic and acidic residues" evidence="4">
    <location>
        <begin position="239"/>
        <end position="264"/>
    </location>
</feature>
<dbReference type="PROSITE" id="PS50002">
    <property type="entry name" value="SH3"/>
    <property type="match status" value="1"/>
</dbReference>
<dbReference type="InterPro" id="IPR033928">
    <property type="entry name" value="EPS8_PTB"/>
</dbReference>
<reference evidence="6" key="1">
    <citation type="journal article" date="2016" name="Nat. Commun.">
        <title>The channel catfish genome sequence provides insights into the evolution of scale formation in teleosts.</title>
        <authorList>
            <person name="Liu Z."/>
            <person name="Liu S."/>
            <person name="Yao J."/>
            <person name="Bao L."/>
            <person name="Zhang J."/>
            <person name="Li Y."/>
            <person name="Jiang C."/>
            <person name="Sun L."/>
            <person name="Wang R."/>
            <person name="Zhang Y."/>
            <person name="Zhou T."/>
            <person name="Zeng Q."/>
            <person name="Fu Q."/>
            <person name="Gao S."/>
            <person name="Li N."/>
            <person name="Koren S."/>
            <person name="Jiang Y."/>
            <person name="Zimin A."/>
            <person name="Xu P."/>
            <person name="Phillippy A.M."/>
            <person name="Geng X."/>
            <person name="Song L."/>
            <person name="Sun F."/>
            <person name="Li C."/>
            <person name="Wang X."/>
            <person name="Chen A."/>
            <person name="Jin Y."/>
            <person name="Yuan Z."/>
            <person name="Yang Y."/>
            <person name="Tan S."/>
            <person name="Peatman E."/>
            <person name="Lu J."/>
            <person name="Qin Z."/>
            <person name="Dunham R."/>
            <person name="Li Z."/>
            <person name="Sonstegard T."/>
            <person name="Feng J."/>
            <person name="Danzmann R.G."/>
            <person name="Schroeder S."/>
            <person name="Scheffler B."/>
            <person name="Duke M.V."/>
            <person name="Ballard L."/>
            <person name="Kucuktas H."/>
            <person name="Kaltenboeck L."/>
            <person name="Liu H."/>
            <person name="Armbruster J."/>
            <person name="Xie Y."/>
            <person name="Kirby M.L."/>
            <person name="Tian Y."/>
            <person name="Flanagan M.E."/>
            <person name="Mu W."/>
            <person name="Waldbieser G.C."/>
        </authorList>
    </citation>
    <scope>NUCLEOTIDE SEQUENCE [LARGE SCALE GENOMIC DNA]</scope>
    <source>
        <strain evidence="6">SDA103</strain>
    </source>
</reference>
<dbReference type="CTD" id="393332"/>